<evidence type="ECO:0000313" key="3">
    <source>
        <dbReference type="EMBL" id="MPM47007.1"/>
    </source>
</evidence>
<dbReference type="EMBL" id="VSSQ01011507">
    <property type="protein sequence ID" value="MPM47007.1"/>
    <property type="molecule type" value="Genomic_DNA"/>
</dbReference>
<dbReference type="SUPFAM" id="SSF46689">
    <property type="entry name" value="Homeodomain-like"/>
    <property type="match status" value="1"/>
</dbReference>
<dbReference type="PANTHER" id="PTHR43479:SF11">
    <property type="entry name" value="ACREF_ENVCD OPERON REPRESSOR-RELATED"/>
    <property type="match status" value="1"/>
</dbReference>
<dbReference type="Gene3D" id="1.10.357.10">
    <property type="entry name" value="Tetracycline Repressor, domain 2"/>
    <property type="match status" value="1"/>
</dbReference>
<dbReference type="AlphaFoldDB" id="A0A645A1R3"/>
<proteinExistence type="predicted"/>
<organism evidence="3">
    <name type="scientific">bioreactor metagenome</name>
    <dbReference type="NCBI Taxonomy" id="1076179"/>
    <lineage>
        <taxon>unclassified sequences</taxon>
        <taxon>metagenomes</taxon>
        <taxon>ecological metagenomes</taxon>
    </lineage>
</organism>
<dbReference type="GO" id="GO:0003677">
    <property type="term" value="F:DNA binding"/>
    <property type="evidence" value="ECO:0007669"/>
    <property type="project" value="UniProtKB-KW"/>
</dbReference>
<comment type="caution">
    <text evidence="3">The sequence shown here is derived from an EMBL/GenBank/DDBJ whole genome shotgun (WGS) entry which is preliminary data.</text>
</comment>
<reference evidence="3" key="1">
    <citation type="submission" date="2019-08" db="EMBL/GenBank/DDBJ databases">
        <authorList>
            <person name="Kucharzyk K."/>
            <person name="Murdoch R.W."/>
            <person name="Higgins S."/>
            <person name="Loffler F."/>
        </authorList>
    </citation>
    <scope>NUCLEOTIDE SEQUENCE</scope>
</reference>
<evidence type="ECO:0000256" key="1">
    <source>
        <dbReference type="ARBA" id="ARBA00023125"/>
    </source>
</evidence>
<dbReference type="InterPro" id="IPR001647">
    <property type="entry name" value="HTH_TetR"/>
</dbReference>
<dbReference type="PROSITE" id="PS50977">
    <property type="entry name" value="HTH_TETR_2"/>
    <property type="match status" value="1"/>
</dbReference>
<accession>A0A645A1R3</accession>
<keyword evidence="1" id="KW-0238">DNA-binding</keyword>
<evidence type="ECO:0000259" key="2">
    <source>
        <dbReference type="PROSITE" id="PS50977"/>
    </source>
</evidence>
<dbReference type="InterPro" id="IPR050624">
    <property type="entry name" value="HTH-type_Tx_Regulator"/>
</dbReference>
<dbReference type="Pfam" id="PF00440">
    <property type="entry name" value="TetR_N"/>
    <property type="match status" value="1"/>
</dbReference>
<feature type="domain" description="HTH tetR-type" evidence="2">
    <location>
        <begin position="1"/>
        <end position="54"/>
    </location>
</feature>
<name>A0A645A1R3_9ZZZZ</name>
<sequence length="168" mass="19694">MTALLELMHQKPFQDISISEIAAKADLSRRTFYRSFSSKEEVICYHLNSIWRTGLTQLSADADHSYWRTIRWYLELWYAHRELALLLYCDDLMALLLREYNKIFHEIYLIRKGDYPLAKQPQAMNYALAYSAGGLLNILWQWASEGMQKSPKEVADLLMVALQLPQKT</sequence>
<gene>
    <name evidence="3" type="ORF">SDC9_93715</name>
</gene>
<dbReference type="InterPro" id="IPR009057">
    <property type="entry name" value="Homeodomain-like_sf"/>
</dbReference>
<dbReference type="PANTHER" id="PTHR43479">
    <property type="entry name" value="ACREF/ENVCD OPERON REPRESSOR-RELATED"/>
    <property type="match status" value="1"/>
</dbReference>
<protein>
    <recommendedName>
        <fullName evidence="2">HTH tetR-type domain-containing protein</fullName>
    </recommendedName>
</protein>